<dbReference type="AlphaFoldDB" id="A0A157PL62"/>
<dbReference type="OrthoDB" id="8962020at2"/>
<dbReference type="EMBL" id="FKBS01000014">
    <property type="protein sequence ID" value="SAI34273.1"/>
    <property type="molecule type" value="Genomic_DNA"/>
</dbReference>
<evidence type="ECO:0000313" key="2">
    <source>
        <dbReference type="EMBL" id="SAI34273.1"/>
    </source>
</evidence>
<gene>
    <name evidence="2" type="ORF">SAMEA1982600_02789</name>
</gene>
<dbReference type="RefSeq" id="WP_066413130.1">
    <property type="nucleotide sequence ID" value="NZ_FKBS01000014.1"/>
</dbReference>
<dbReference type="PROSITE" id="PS51257">
    <property type="entry name" value="PROKAR_LIPOPROTEIN"/>
    <property type="match status" value="1"/>
</dbReference>
<keyword evidence="2" id="KW-0449">Lipoprotein</keyword>
<organism evidence="2 3">
    <name type="scientific">Bordetella ansorpii</name>
    <dbReference type="NCBI Taxonomy" id="288768"/>
    <lineage>
        <taxon>Bacteria</taxon>
        <taxon>Pseudomonadati</taxon>
        <taxon>Pseudomonadota</taxon>
        <taxon>Betaproteobacteria</taxon>
        <taxon>Burkholderiales</taxon>
        <taxon>Alcaligenaceae</taxon>
        <taxon>Bordetella</taxon>
    </lineage>
</organism>
<accession>A0A157PL62</accession>
<reference evidence="2 3" key="1">
    <citation type="submission" date="2016-03" db="EMBL/GenBank/DDBJ databases">
        <authorList>
            <consortium name="Pathogen Informatics"/>
        </authorList>
    </citation>
    <scope>NUCLEOTIDE SEQUENCE [LARGE SCALE GENOMIC DNA]</scope>
    <source>
        <strain evidence="2 3">NCTC13364</strain>
    </source>
</reference>
<protein>
    <submittedName>
        <fullName evidence="2">Lipoprotein</fullName>
    </submittedName>
</protein>
<name>A0A157PL62_9BORD</name>
<proteinExistence type="predicted"/>
<evidence type="ECO:0000256" key="1">
    <source>
        <dbReference type="SAM" id="SignalP"/>
    </source>
</evidence>
<feature type="chain" id="PRO_5007614939" evidence="1">
    <location>
        <begin position="22"/>
        <end position="175"/>
    </location>
</feature>
<keyword evidence="1" id="KW-0732">Signal</keyword>
<evidence type="ECO:0000313" key="3">
    <source>
        <dbReference type="Proteomes" id="UP000077037"/>
    </source>
</evidence>
<feature type="signal peptide" evidence="1">
    <location>
        <begin position="1"/>
        <end position="21"/>
    </location>
</feature>
<sequence length="175" mass="19909">MLPIRLLVRTTALTIALAALSACTTMVQNIPPGSPMATAESQYGRPNFTCTRPNGVQRAIWTQQPLGQYAWGTDVTPDGRVVRMESILTDEHFKLLADGTEWTAQRVQCEFGPPARIEQVGLPSVREVVWSYRYRQDTVWNSLMYVYLGRDGQRVTRFHPGPDPMYDEDRFGWGW</sequence>
<dbReference type="Proteomes" id="UP000077037">
    <property type="component" value="Unassembled WGS sequence"/>
</dbReference>